<dbReference type="CDD" id="cd00200">
    <property type="entry name" value="WD40"/>
    <property type="match status" value="1"/>
</dbReference>
<feature type="compositionally biased region" description="Low complexity" evidence="4">
    <location>
        <begin position="953"/>
        <end position="965"/>
    </location>
</feature>
<dbReference type="PROSITE" id="PS50082">
    <property type="entry name" value="WD_REPEATS_2"/>
    <property type="match status" value="4"/>
</dbReference>
<feature type="compositionally biased region" description="Polar residues" evidence="4">
    <location>
        <begin position="606"/>
        <end position="637"/>
    </location>
</feature>
<feature type="repeat" description="WD" evidence="3">
    <location>
        <begin position="19"/>
        <end position="52"/>
    </location>
</feature>
<dbReference type="PROSITE" id="PS50294">
    <property type="entry name" value="WD_REPEATS_REGION"/>
    <property type="match status" value="3"/>
</dbReference>
<comment type="caution">
    <text evidence="5">The sequence shown here is derived from an EMBL/GenBank/DDBJ whole genome shotgun (WGS) entry which is preliminary data.</text>
</comment>
<feature type="repeat" description="WD" evidence="3">
    <location>
        <begin position="179"/>
        <end position="218"/>
    </location>
</feature>
<sequence length="993" mass="108188">MGRNARKRISYVLPLANSAGGHRLGVNGLAVDPQNSILYSGGRDGVVCAWDLHLDLKNRAHDEQDPFADSSAPNYKPPPTQFRQQVQAHTHWINDLVLAQDAQALVSASSDITVKLWRPAAADFQPPQTIGFHTDYVKRVASPGPHENWVASGGLDHKISLWDLNGAGQKLQIAVGDDENVAKGSVYALAASPSIVASGGPESIVRVWDSRTGKRITKFVGHTDNVRDVLITQDGDTILTASSDQTVKVWSMTAGRCMYTLTMHNDSVWSLFSDDPQLNVFYSADRSGIVAKSDVRNCPEMDEGISVAVCQEHEGVNKVVAAGDYLWTATSSSSINRWNDVETAAEIALPDSYKMHRSSIATTRSRYPSTRKPSEVLTASDHSIIVPCRDLPDFSIEGQNGLIKHHLLNDRRRVLTLDTAGEVILWDLLACVPIKSFGKRHLEDVVPEVNTRETVAHWCAVDTRTGSLTCVLEENYCFDAEMYADELQLEEKIDFREDQRINLGKWILRYLFSTLIDEEIKRDSAFRDNLLANAASRANPPMSIQIPENNINGWKDASSGPTSGSTIRAPNGFHLPVTTPGMNIGLATPGIPPPSAGKGSHHNPLLTPTTEEGSQLEKATTQRSSTQDPSDYFSRTPTTNGGGNGNGKTNGSTEGSEEAAPQSPAEDAQTQKKSKGLFGKKFGMSLNMKKFGTSSEKPEAPKPVPTDEKAEDSDSHSAKTDEKTFEDNFFGALQKIRQSYEEQVNLSTAKLETQIAPSLPNETPVLKPPATTTILIQEDRPDSGGVADLFEGKVGSLGQQADLIEKVAPMWLADVLLRNQIPPKDIVKVSFILEPFQALLPSISSDGYIPLIPNPEKVNREANSASSNNRLNANRMLRARKILSYVAERIEPAPSKEDEANQMKPEEYLELYCQNQLITPTMTLASIRAHVWRGGGDVVLYYKANGKKEIKHAPSAGLAAGPGSSNVSEGKASSDAGRSSQQSSRGIVEGKTQ</sequence>
<dbReference type="FunFam" id="2.130.10.10:FF:001614">
    <property type="entry name" value="WD repeat protein"/>
    <property type="match status" value="1"/>
</dbReference>
<dbReference type="PROSITE" id="PS00678">
    <property type="entry name" value="WD_REPEATS_1"/>
    <property type="match status" value="2"/>
</dbReference>
<accession>A0AAN6LX53</accession>
<evidence type="ECO:0000313" key="5">
    <source>
        <dbReference type="EMBL" id="KAK3203890.1"/>
    </source>
</evidence>
<feature type="repeat" description="WD" evidence="3">
    <location>
        <begin position="219"/>
        <end position="260"/>
    </location>
</feature>
<dbReference type="SMART" id="SM00320">
    <property type="entry name" value="WD40"/>
    <property type="match status" value="7"/>
</dbReference>
<feature type="region of interest" description="Disordered" evidence="4">
    <location>
        <begin position="541"/>
        <end position="725"/>
    </location>
</feature>
<feature type="compositionally biased region" description="Basic and acidic residues" evidence="4">
    <location>
        <begin position="696"/>
        <end position="725"/>
    </location>
</feature>
<dbReference type="SUPFAM" id="SSF50978">
    <property type="entry name" value="WD40 repeat-like"/>
    <property type="match status" value="1"/>
</dbReference>
<feature type="repeat" description="WD" evidence="3">
    <location>
        <begin position="86"/>
        <end position="117"/>
    </location>
</feature>
<evidence type="ECO:0000256" key="1">
    <source>
        <dbReference type="ARBA" id="ARBA00022574"/>
    </source>
</evidence>
<evidence type="ECO:0000256" key="2">
    <source>
        <dbReference type="ARBA" id="ARBA00022737"/>
    </source>
</evidence>
<keyword evidence="6" id="KW-1185">Reference proteome</keyword>
<feature type="compositionally biased region" description="Low complexity" evidence="4">
    <location>
        <begin position="676"/>
        <end position="686"/>
    </location>
</feature>
<feature type="region of interest" description="Disordered" evidence="4">
    <location>
        <begin position="953"/>
        <end position="993"/>
    </location>
</feature>
<protein>
    <recommendedName>
        <fullName evidence="7">WD repeat protein-like protein</fullName>
    </recommendedName>
</protein>
<reference evidence="5 6" key="1">
    <citation type="submission" date="2021-02" db="EMBL/GenBank/DDBJ databases">
        <title>Genome assembly of Pseudopithomyces chartarum.</title>
        <authorList>
            <person name="Jauregui R."/>
            <person name="Singh J."/>
            <person name="Voisey C."/>
        </authorList>
    </citation>
    <scope>NUCLEOTIDE SEQUENCE [LARGE SCALE GENOMIC DNA]</scope>
    <source>
        <strain evidence="5 6">AGR01</strain>
    </source>
</reference>
<keyword evidence="2" id="KW-0677">Repeat</keyword>
<evidence type="ECO:0000313" key="6">
    <source>
        <dbReference type="Proteomes" id="UP001280581"/>
    </source>
</evidence>
<gene>
    <name evidence="5" type="ORF">GRF29_106g970216</name>
</gene>
<dbReference type="InterPro" id="IPR001680">
    <property type="entry name" value="WD40_rpt"/>
</dbReference>
<evidence type="ECO:0000256" key="4">
    <source>
        <dbReference type="SAM" id="MobiDB-lite"/>
    </source>
</evidence>
<dbReference type="Gene3D" id="2.130.10.10">
    <property type="entry name" value="YVTN repeat-like/Quinoprotein amine dehydrogenase"/>
    <property type="match status" value="2"/>
</dbReference>
<dbReference type="Pfam" id="PF11816">
    <property type="entry name" value="DUF3337"/>
    <property type="match status" value="1"/>
</dbReference>
<dbReference type="GO" id="GO:0000724">
    <property type="term" value="P:double-strand break repair via homologous recombination"/>
    <property type="evidence" value="ECO:0007669"/>
    <property type="project" value="TreeGrafter"/>
</dbReference>
<dbReference type="InterPro" id="IPR021772">
    <property type="entry name" value="WDR48/Bun107"/>
</dbReference>
<feature type="compositionally biased region" description="Low complexity" evidence="4">
    <location>
        <begin position="973"/>
        <end position="986"/>
    </location>
</feature>
<dbReference type="InterPro" id="IPR019775">
    <property type="entry name" value="WD40_repeat_CS"/>
</dbReference>
<evidence type="ECO:0000256" key="3">
    <source>
        <dbReference type="PROSITE-ProRule" id="PRU00221"/>
    </source>
</evidence>
<name>A0AAN6LX53_9PLEO</name>
<dbReference type="InterPro" id="IPR036322">
    <property type="entry name" value="WD40_repeat_dom_sf"/>
</dbReference>
<evidence type="ECO:0008006" key="7">
    <source>
        <dbReference type="Google" id="ProtNLM"/>
    </source>
</evidence>
<dbReference type="Pfam" id="PF00400">
    <property type="entry name" value="WD40"/>
    <property type="match status" value="4"/>
</dbReference>
<dbReference type="EMBL" id="WVTA01000010">
    <property type="protein sequence ID" value="KAK3203890.1"/>
    <property type="molecule type" value="Genomic_DNA"/>
</dbReference>
<dbReference type="PANTHER" id="PTHR19862">
    <property type="entry name" value="WD REPEAT-CONTAINING PROTEIN 48"/>
    <property type="match status" value="1"/>
</dbReference>
<dbReference type="Proteomes" id="UP001280581">
    <property type="component" value="Unassembled WGS sequence"/>
</dbReference>
<dbReference type="PANTHER" id="PTHR19862:SF14">
    <property type="entry name" value="WD REPEAT-CONTAINING PROTEIN 48"/>
    <property type="match status" value="1"/>
</dbReference>
<keyword evidence="1 3" id="KW-0853">WD repeat</keyword>
<dbReference type="AlphaFoldDB" id="A0AAN6LX53"/>
<organism evidence="5 6">
    <name type="scientific">Pseudopithomyces chartarum</name>
    <dbReference type="NCBI Taxonomy" id="1892770"/>
    <lineage>
        <taxon>Eukaryota</taxon>
        <taxon>Fungi</taxon>
        <taxon>Dikarya</taxon>
        <taxon>Ascomycota</taxon>
        <taxon>Pezizomycotina</taxon>
        <taxon>Dothideomycetes</taxon>
        <taxon>Pleosporomycetidae</taxon>
        <taxon>Pleosporales</taxon>
        <taxon>Massarineae</taxon>
        <taxon>Didymosphaeriaceae</taxon>
        <taxon>Pseudopithomyces</taxon>
    </lineage>
</organism>
<feature type="compositionally biased region" description="Polar residues" evidence="4">
    <location>
        <begin position="559"/>
        <end position="568"/>
    </location>
</feature>
<dbReference type="InterPro" id="IPR051246">
    <property type="entry name" value="WDR48"/>
</dbReference>
<dbReference type="InterPro" id="IPR015943">
    <property type="entry name" value="WD40/YVTN_repeat-like_dom_sf"/>
</dbReference>
<dbReference type="GO" id="GO:0043130">
    <property type="term" value="F:ubiquitin binding"/>
    <property type="evidence" value="ECO:0007669"/>
    <property type="project" value="TreeGrafter"/>
</dbReference>
<proteinExistence type="predicted"/>